<protein>
    <submittedName>
        <fullName evidence="2">Uncharacterized protein</fullName>
    </submittedName>
</protein>
<accession>A0A238W9W0</accession>
<gene>
    <name evidence="2" type="ORF">SAMN06272737_1073</name>
</gene>
<name>A0A238W9W0_9ACTN</name>
<keyword evidence="3" id="KW-1185">Reference proteome</keyword>
<proteinExistence type="predicted"/>
<dbReference type="EMBL" id="FZNO01000007">
    <property type="protein sequence ID" value="SNR43074.1"/>
    <property type="molecule type" value="Genomic_DNA"/>
</dbReference>
<evidence type="ECO:0000313" key="3">
    <source>
        <dbReference type="Proteomes" id="UP000198403"/>
    </source>
</evidence>
<organism evidence="2 3">
    <name type="scientific">Blastococcus mobilis</name>
    <dbReference type="NCBI Taxonomy" id="1938746"/>
    <lineage>
        <taxon>Bacteria</taxon>
        <taxon>Bacillati</taxon>
        <taxon>Actinomycetota</taxon>
        <taxon>Actinomycetes</taxon>
        <taxon>Geodermatophilales</taxon>
        <taxon>Geodermatophilaceae</taxon>
        <taxon>Blastococcus</taxon>
    </lineage>
</organism>
<evidence type="ECO:0000313" key="2">
    <source>
        <dbReference type="EMBL" id="SNR43074.1"/>
    </source>
</evidence>
<reference evidence="2 3" key="1">
    <citation type="submission" date="2017-06" db="EMBL/GenBank/DDBJ databases">
        <authorList>
            <person name="Kim H.J."/>
            <person name="Triplett B.A."/>
        </authorList>
    </citation>
    <scope>NUCLEOTIDE SEQUENCE [LARGE SCALE GENOMIC DNA]</scope>
    <source>
        <strain evidence="2 3">DSM 44272</strain>
    </source>
</reference>
<feature type="region of interest" description="Disordered" evidence="1">
    <location>
        <begin position="36"/>
        <end position="55"/>
    </location>
</feature>
<dbReference type="RefSeq" id="WP_176445462.1">
    <property type="nucleotide sequence ID" value="NZ_FZNO01000007.1"/>
</dbReference>
<sequence>MSIEKLFILCDDPSHPYRRVAVPDYVHIGQGRSTERYTRTAAQGHRESGIMRRTS</sequence>
<dbReference type="Proteomes" id="UP000198403">
    <property type="component" value="Unassembled WGS sequence"/>
</dbReference>
<evidence type="ECO:0000256" key="1">
    <source>
        <dbReference type="SAM" id="MobiDB-lite"/>
    </source>
</evidence>
<dbReference type="AlphaFoldDB" id="A0A238W9W0"/>